<evidence type="ECO:0000313" key="2">
    <source>
        <dbReference type="Proteomes" id="UP000464214"/>
    </source>
</evidence>
<sequence length="144" mass="16931">MSPTFLDAIALTHRPDMDVLFLRWPQPVYAFTPREVYTQVLELAQETKVRYWLFDIRSRGPLSLEDAQWVKEVFYPTLHEQINRHIYVAYLLTPGHAEDPTTVAHAEELRQQEWFGQTASFEGFTSETDAMLWLKKCQLQEVLT</sequence>
<dbReference type="RefSeq" id="WP_160691446.1">
    <property type="nucleotide sequence ID" value="NZ_CP047897.1"/>
</dbReference>
<protein>
    <recommendedName>
        <fullName evidence="3">STAS/SEC14 domain-containing protein</fullName>
    </recommendedName>
</protein>
<name>A0A6P1NZN9_9BACT</name>
<gene>
    <name evidence="1" type="ORF">GU926_10035</name>
</gene>
<evidence type="ECO:0008006" key="3">
    <source>
        <dbReference type="Google" id="ProtNLM"/>
    </source>
</evidence>
<organism evidence="1 2">
    <name type="scientific">Nibribacter ruber</name>
    <dbReference type="NCBI Taxonomy" id="2698458"/>
    <lineage>
        <taxon>Bacteria</taxon>
        <taxon>Pseudomonadati</taxon>
        <taxon>Bacteroidota</taxon>
        <taxon>Cytophagia</taxon>
        <taxon>Cytophagales</taxon>
        <taxon>Hymenobacteraceae</taxon>
        <taxon>Nibribacter</taxon>
    </lineage>
</organism>
<evidence type="ECO:0000313" key="1">
    <source>
        <dbReference type="EMBL" id="QHL87749.1"/>
    </source>
</evidence>
<dbReference type="KEGG" id="nib:GU926_10035"/>
<proteinExistence type="predicted"/>
<dbReference type="AlphaFoldDB" id="A0A6P1NZN9"/>
<keyword evidence="2" id="KW-1185">Reference proteome</keyword>
<dbReference type="EMBL" id="CP047897">
    <property type="protein sequence ID" value="QHL87749.1"/>
    <property type="molecule type" value="Genomic_DNA"/>
</dbReference>
<reference evidence="1 2" key="1">
    <citation type="submission" date="2020-01" db="EMBL/GenBank/DDBJ databases">
        <authorList>
            <person name="Kim M."/>
        </authorList>
    </citation>
    <scope>NUCLEOTIDE SEQUENCE [LARGE SCALE GENOMIC DNA]</scope>
    <source>
        <strain evidence="1 2">BT10</strain>
    </source>
</reference>
<accession>A0A6P1NZN9</accession>
<dbReference type="Proteomes" id="UP000464214">
    <property type="component" value="Chromosome"/>
</dbReference>